<organism evidence="11 12">
    <name type="scientific">Camelus dromedarius</name>
    <name type="common">Dromedary</name>
    <name type="synonym">Arabian camel</name>
    <dbReference type="NCBI Taxonomy" id="9838"/>
    <lineage>
        <taxon>Eukaryota</taxon>
        <taxon>Metazoa</taxon>
        <taxon>Chordata</taxon>
        <taxon>Craniata</taxon>
        <taxon>Vertebrata</taxon>
        <taxon>Euteleostomi</taxon>
        <taxon>Mammalia</taxon>
        <taxon>Eutheria</taxon>
        <taxon>Laurasiatheria</taxon>
        <taxon>Artiodactyla</taxon>
        <taxon>Tylopoda</taxon>
        <taxon>Camelidae</taxon>
        <taxon>Camelus</taxon>
    </lineage>
</organism>
<evidence type="ECO:0000256" key="3">
    <source>
        <dbReference type="ARBA" id="ARBA00022526"/>
    </source>
</evidence>
<proteinExistence type="predicted"/>
<comment type="pathway">
    <text evidence="1">Carbohydrate degradation; pentose phosphate pathway; D-ribulose 5-phosphate from D-glucose 6-phosphate (oxidative stage): step 1/3.</text>
</comment>
<evidence type="ECO:0000259" key="9">
    <source>
        <dbReference type="Pfam" id="PF00479"/>
    </source>
</evidence>
<dbReference type="InterPro" id="IPR022674">
    <property type="entry name" value="G6P_DH_NAD-bd"/>
</dbReference>
<reference evidence="11 12" key="1">
    <citation type="journal article" date="2019" name="Mol. Ecol. Resour.">
        <title>Improving Illumina assemblies with Hi-C and long reads: an example with the North African dromedary.</title>
        <authorList>
            <person name="Elbers J.P."/>
            <person name="Rogers M.F."/>
            <person name="Perelman P.L."/>
            <person name="Proskuryakova A.A."/>
            <person name="Serdyukova N.A."/>
            <person name="Johnson W.E."/>
            <person name="Horin P."/>
            <person name="Corander J."/>
            <person name="Murphy D."/>
            <person name="Burger P.A."/>
        </authorList>
    </citation>
    <scope>NUCLEOTIDE SEQUENCE [LARGE SCALE GENOMIC DNA]</scope>
    <source>
        <strain evidence="11">Drom800</strain>
        <tissue evidence="11">Blood</tissue>
    </source>
</reference>
<dbReference type="Gene3D" id="3.30.360.10">
    <property type="entry name" value="Dihydrodipicolinate Reductase, domain 2"/>
    <property type="match status" value="1"/>
</dbReference>
<dbReference type="EMBL" id="JWIN03000034">
    <property type="protein sequence ID" value="KAB1254641.1"/>
    <property type="molecule type" value="Genomic_DNA"/>
</dbReference>
<evidence type="ECO:0000256" key="4">
    <source>
        <dbReference type="ARBA" id="ARBA00022857"/>
    </source>
</evidence>
<evidence type="ECO:0000259" key="10">
    <source>
        <dbReference type="Pfam" id="PF02781"/>
    </source>
</evidence>
<evidence type="ECO:0000313" key="11">
    <source>
        <dbReference type="EMBL" id="KAB1254641.1"/>
    </source>
</evidence>
<evidence type="ECO:0000313" key="12">
    <source>
        <dbReference type="Proteomes" id="UP000299084"/>
    </source>
</evidence>
<comment type="caution">
    <text evidence="11">The sequence shown here is derived from an EMBL/GenBank/DDBJ whole genome shotgun (WGS) entry which is preliminary data.</text>
</comment>
<feature type="region of interest" description="Disordered" evidence="8">
    <location>
        <begin position="797"/>
        <end position="828"/>
    </location>
</feature>
<name>A0A5N4C6W7_CAMDR</name>
<dbReference type="UniPathway" id="UPA00115"/>
<evidence type="ECO:0000256" key="8">
    <source>
        <dbReference type="SAM" id="MobiDB-lite"/>
    </source>
</evidence>
<dbReference type="Pfam" id="PF00479">
    <property type="entry name" value="G6PD_N"/>
    <property type="match status" value="1"/>
</dbReference>
<dbReference type="InterPro" id="IPR001282">
    <property type="entry name" value="G6P_DH"/>
</dbReference>
<feature type="domain" description="Glucose-6-phosphate dehydrogenase NAD-binding" evidence="9">
    <location>
        <begin position="302"/>
        <end position="420"/>
    </location>
</feature>
<feature type="region of interest" description="Disordered" evidence="8">
    <location>
        <begin position="210"/>
        <end position="229"/>
    </location>
</feature>
<dbReference type="Gene3D" id="3.40.50.720">
    <property type="entry name" value="NAD(P)-binding Rossmann-like Domain"/>
    <property type="match status" value="1"/>
</dbReference>
<dbReference type="AlphaFoldDB" id="A0A5N4C6W7"/>
<dbReference type="GO" id="GO:0006006">
    <property type="term" value="P:glucose metabolic process"/>
    <property type="evidence" value="ECO:0007669"/>
    <property type="project" value="UniProtKB-KW"/>
</dbReference>
<dbReference type="Proteomes" id="UP000299084">
    <property type="component" value="Unassembled WGS sequence"/>
</dbReference>
<comment type="catalytic activity">
    <reaction evidence="7">
        <text>D-glucose 6-phosphate + NADP(+) = 6-phospho-D-glucono-1,5-lactone + NADPH + H(+)</text>
        <dbReference type="Rhea" id="RHEA:15841"/>
        <dbReference type="ChEBI" id="CHEBI:15378"/>
        <dbReference type="ChEBI" id="CHEBI:57783"/>
        <dbReference type="ChEBI" id="CHEBI:57955"/>
        <dbReference type="ChEBI" id="CHEBI:58349"/>
        <dbReference type="ChEBI" id="CHEBI:61548"/>
        <dbReference type="EC" id="1.1.1.49"/>
    </reaction>
    <physiologicalReaction direction="left-to-right" evidence="7">
        <dbReference type="Rhea" id="RHEA:15842"/>
    </physiologicalReaction>
</comment>
<accession>A0A5N4C6W7</accession>
<dbReference type="GO" id="GO:0005829">
    <property type="term" value="C:cytosol"/>
    <property type="evidence" value="ECO:0007669"/>
    <property type="project" value="TreeGrafter"/>
</dbReference>
<dbReference type="PRINTS" id="PR00079">
    <property type="entry name" value="G6PDHDRGNASE"/>
</dbReference>
<evidence type="ECO:0000256" key="6">
    <source>
        <dbReference type="ARBA" id="ARBA00023277"/>
    </source>
</evidence>
<evidence type="ECO:0000256" key="1">
    <source>
        <dbReference type="ARBA" id="ARBA00004937"/>
    </source>
</evidence>
<dbReference type="SUPFAM" id="SSF51735">
    <property type="entry name" value="NAD(P)-binding Rossmann-fold domains"/>
    <property type="match status" value="1"/>
</dbReference>
<dbReference type="PANTHER" id="PTHR23429:SF0">
    <property type="entry name" value="GLUCOSE-6-PHOSPHATE 1-DEHYDROGENASE"/>
    <property type="match status" value="1"/>
</dbReference>
<evidence type="ECO:0000256" key="5">
    <source>
        <dbReference type="ARBA" id="ARBA00023002"/>
    </source>
</evidence>
<gene>
    <name evidence="11" type="ORF">Cadr_000029100</name>
</gene>
<dbReference type="GO" id="GO:0009051">
    <property type="term" value="P:pentose-phosphate shunt, oxidative branch"/>
    <property type="evidence" value="ECO:0007669"/>
    <property type="project" value="TreeGrafter"/>
</dbReference>
<dbReference type="GO" id="GO:0050661">
    <property type="term" value="F:NADP binding"/>
    <property type="evidence" value="ECO:0007669"/>
    <property type="project" value="InterPro"/>
</dbReference>
<keyword evidence="6" id="KW-0119">Carbohydrate metabolism</keyword>
<feature type="domain" description="Glucose-6-phosphate dehydrogenase C-terminal" evidence="10">
    <location>
        <begin position="487"/>
        <end position="579"/>
    </location>
</feature>
<dbReference type="SUPFAM" id="SSF55347">
    <property type="entry name" value="Glyceraldehyde-3-phosphate dehydrogenase-like, C-terminal domain"/>
    <property type="match status" value="1"/>
</dbReference>
<evidence type="ECO:0000256" key="7">
    <source>
        <dbReference type="ARBA" id="ARBA00047696"/>
    </source>
</evidence>
<dbReference type="Pfam" id="PF02781">
    <property type="entry name" value="G6PD_C"/>
    <property type="match status" value="2"/>
</dbReference>
<keyword evidence="4" id="KW-0521">NADP</keyword>
<feature type="compositionally biased region" description="Polar residues" evidence="8">
    <location>
        <begin position="210"/>
        <end position="224"/>
    </location>
</feature>
<dbReference type="GO" id="GO:0004345">
    <property type="term" value="F:glucose-6-phosphate dehydrogenase activity"/>
    <property type="evidence" value="ECO:0007669"/>
    <property type="project" value="UniProtKB-EC"/>
</dbReference>
<evidence type="ECO:0000256" key="2">
    <source>
        <dbReference type="ARBA" id="ARBA00013019"/>
    </source>
</evidence>
<dbReference type="InterPro" id="IPR022675">
    <property type="entry name" value="G6P_DH_C"/>
</dbReference>
<dbReference type="PANTHER" id="PTHR23429">
    <property type="entry name" value="GLUCOSE-6-PHOSPHATE 1-DEHYDROGENASE G6PD"/>
    <property type="match status" value="1"/>
</dbReference>
<keyword evidence="5" id="KW-0560">Oxidoreductase</keyword>
<dbReference type="InterPro" id="IPR036291">
    <property type="entry name" value="NAD(P)-bd_dom_sf"/>
</dbReference>
<keyword evidence="3" id="KW-0313">Glucose metabolism</keyword>
<sequence length="828" mass="89774">MRAFSRIQALGTVAGLEAALSRKQIPCFSLHVCCFSSLSLFPSFSPLLRGDTCSRVSWVFWVFWVYRRRAWYSWITGALTWRCIHGGAGVGGVEGAASARLTPKVPAWVVQRPQCHRHQSQGLSGACLTPLFSTYDHVPSRAAGSLDQPARGGSLTRLPVRAGGQGCRGMAYKWGRGGWGVPPLWKWSPSAPAREKAALAAGHTVPSCTLTHEASHEASGTRNSGSRDKSIMAEQVCLSRTQVCGILREEPLIHTRHHHGRVQHPGLVVIPGWPSAGGCLHTGLCPLPPHSGRHPQAERATREGKPKLGEFLACSSYVAGQCDAAASCERLSSHIIALQQGPQASRLFCLSLPPAVCEAITKNIPETCMSPLGWNRVSVEKPSGRDLQSSSRLSSHITSLFREDQIYHMEHQLGKVMVQNLMVLRFASRIFSPIWNRDSIACVILTFKEPFDTEGQGGYFDEFGIIWDVMQNHACRSPPLLTQVTSLKRSNVVLGQYLGNPSGEGEATKGYLDDPMVPRGSTAATSAAVVLHVGNERWNGVPLILRCGRAMNKHEAEVRLQFRDVAGDIFQQERKRSELAAVHARTVTGKPSTFFSPKESELDLTCSNRYQDAPSWTCAVGAGALCAQRRAPPAWCIFTPLLHRTDQEKPRAVPCVYSSRGPAEGFHPQRLAPTPTPLGSASLPCPPYDPYLGRMPPRPAAAPSPATFLTTEHPRLVLLEQREGEEWLCHPPWLLPEFWSPGGQGGEGLSGPVASTHPCGCGQAPQNSGGRGRAGLQQPQCHLTFLVTHWKGPPGCPANPHVLGSSNDPHPTGKVEAAGGMPHPSPLQ</sequence>
<protein>
    <recommendedName>
        <fullName evidence="2">glucose-6-phosphate dehydrogenase (NADP(+))</fullName>
        <ecNumber evidence="2">1.1.1.49</ecNumber>
    </recommendedName>
</protein>
<keyword evidence="12" id="KW-1185">Reference proteome</keyword>
<feature type="domain" description="Glucose-6-phosphate dehydrogenase C-terminal" evidence="10">
    <location>
        <begin position="422"/>
        <end position="474"/>
    </location>
</feature>
<dbReference type="EC" id="1.1.1.49" evidence="2"/>